<protein>
    <submittedName>
        <fullName evidence="1">Uncharacterized protein</fullName>
    </submittedName>
</protein>
<sequence>MELIEDGGISTSVKHIKIILDEETLGIILGVPAREIRSIEGYKPSSVFSEQTIKHWDIKRTGMPKKFLR</sequence>
<dbReference type="OrthoDB" id="1303972at2759"/>
<name>A0A9J5WZP9_SOLCO</name>
<keyword evidence="2" id="KW-1185">Reference proteome</keyword>
<comment type="caution">
    <text evidence="1">The sequence shown here is derived from an EMBL/GenBank/DDBJ whole genome shotgun (WGS) entry which is preliminary data.</text>
</comment>
<proteinExistence type="predicted"/>
<dbReference type="EMBL" id="JACXVP010000010">
    <property type="protein sequence ID" value="KAG5581234.1"/>
    <property type="molecule type" value="Genomic_DNA"/>
</dbReference>
<accession>A0A9J5WZP9</accession>
<dbReference type="Proteomes" id="UP000824120">
    <property type="component" value="Chromosome 10"/>
</dbReference>
<dbReference type="AlphaFoldDB" id="A0A9J5WZP9"/>
<evidence type="ECO:0000313" key="2">
    <source>
        <dbReference type="Proteomes" id="UP000824120"/>
    </source>
</evidence>
<gene>
    <name evidence="1" type="ORF">H5410_051861</name>
</gene>
<organism evidence="1 2">
    <name type="scientific">Solanum commersonii</name>
    <name type="common">Commerson's wild potato</name>
    <name type="synonym">Commerson's nightshade</name>
    <dbReference type="NCBI Taxonomy" id="4109"/>
    <lineage>
        <taxon>Eukaryota</taxon>
        <taxon>Viridiplantae</taxon>
        <taxon>Streptophyta</taxon>
        <taxon>Embryophyta</taxon>
        <taxon>Tracheophyta</taxon>
        <taxon>Spermatophyta</taxon>
        <taxon>Magnoliopsida</taxon>
        <taxon>eudicotyledons</taxon>
        <taxon>Gunneridae</taxon>
        <taxon>Pentapetalae</taxon>
        <taxon>asterids</taxon>
        <taxon>lamiids</taxon>
        <taxon>Solanales</taxon>
        <taxon>Solanaceae</taxon>
        <taxon>Solanoideae</taxon>
        <taxon>Solaneae</taxon>
        <taxon>Solanum</taxon>
    </lineage>
</organism>
<reference evidence="1 2" key="1">
    <citation type="submission" date="2020-09" db="EMBL/GenBank/DDBJ databases">
        <title>De no assembly of potato wild relative species, Solanum commersonii.</title>
        <authorList>
            <person name="Cho K."/>
        </authorList>
    </citation>
    <scope>NUCLEOTIDE SEQUENCE [LARGE SCALE GENOMIC DNA]</scope>
    <source>
        <strain evidence="1">LZ3.2</strain>
        <tissue evidence="1">Leaf</tissue>
    </source>
</reference>
<evidence type="ECO:0000313" key="1">
    <source>
        <dbReference type="EMBL" id="KAG5581234.1"/>
    </source>
</evidence>